<dbReference type="GO" id="GO:0005743">
    <property type="term" value="C:mitochondrial inner membrane"/>
    <property type="evidence" value="ECO:0007669"/>
    <property type="project" value="UniProtKB-SubCell"/>
</dbReference>
<dbReference type="PANTHER" id="PTHR21320">
    <property type="entry name" value="CYTOCHROME C OXIDASE ASSEMBLY PROTEIN COX11-RELATED"/>
    <property type="match status" value="1"/>
</dbReference>
<gene>
    <name evidence="7" type="ORF">COEREDRAFT_83290</name>
</gene>
<comment type="subcellular location">
    <subcellularLocation>
        <location evidence="2">Mitochondrion inner membrane</location>
        <topology evidence="2">Single-pass membrane protein</topology>
        <orientation evidence="2">Intermembrane side</orientation>
    </subcellularLocation>
</comment>
<dbReference type="Gene3D" id="2.60.370.10">
    <property type="entry name" value="Ctag/Cox11"/>
    <property type="match status" value="1"/>
</dbReference>
<accession>A0A2G5B3U3</accession>
<sequence>MAAIGRITTSLRQLYSTGFCRGIKTYSSLLRPIVSARSNNDFQLQIIKSYRTPSTRPYSTDKGSQNNGRRNNAHMEFALFQEKARRRNVSGILYVGSFVIIFLGLSYAAVPLYRLLCKRTGFMGTPNTEPVLRDVETMKPVEGHRKLKIRFSGQVSTVLNWSLKPEQRQITVVPGETALAFFKAYNLSDKPIVGIATYNVIPEQAAQYFNKIQCFCFDEQQLDPKEEVDMPVFFFIDPEFALDPLMDDIDNITLSYTFFKASGR</sequence>
<evidence type="ECO:0000256" key="1">
    <source>
        <dbReference type="ARBA" id="ARBA00004007"/>
    </source>
</evidence>
<organism evidence="7 8">
    <name type="scientific">Coemansia reversa (strain ATCC 12441 / NRRL 1564)</name>
    <dbReference type="NCBI Taxonomy" id="763665"/>
    <lineage>
        <taxon>Eukaryota</taxon>
        <taxon>Fungi</taxon>
        <taxon>Fungi incertae sedis</taxon>
        <taxon>Zoopagomycota</taxon>
        <taxon>Kickxellomycotina</taxon>
        <taxon>Kickxellomycetes</taxon>
        <taxon>Kickxellales</taxon>
        <taxon>Kickxellaceae</taxon>
        <taxon>Coemansia</taxon>
    </lineage>
</organism>
<dbReference type="AlphaFoldDB" id="A0A2G5B3U3"/>
<dbReference type="PANTHER" id="PTHR21320:SF3">
    <property type="entry name" value="CYTOCHROME C OXIDASE ASSEMBLY PROTEIN COX11, MITOCHONDRIAL-RELATED"/>
    <property type="match status" value="1"/>
</dbReference>
<dbReference type="InterPro" id="IPR023471">
    <property type="entry name" value="CtaG/Cox11_dom_sf"/>
</dbReference>
<dbReference type="InterPro" id="IPR007533">
    <property type="entry name" value="Cyt_c_oxidase_assmbl_CtaG"/>
</dbReference>
<evidence type="ECO:0000256" key="3">
    <source>
        <dbReference type="ARBA" id="ARBA00022692"/>
    </source>
</evidence>
<protein>
    <recommendedName>
        <fullName evidence="9">Cytochrome c oxidase assembly protein COX11, mitochondrial</fullName>
    </recommendedName>
</protein>
<keyword evidence="3 6" id="KW-0812">Transmembrane</keyword>
<keyword evidence="5 6" id="KW-0472">Membrane</keyword>
<keyword evidence="8" id="KW-1185">Reference proteome</keyword>
<comment type="function">
    <text evidence="1">Exerts its effect at some terminal stage of cytochrome c oxidase synthesis, probably by being involved in the insertion of the copper B into subunit I.</text>
</comment>
<name>A0A2G5B3U3_COERN</name>
<keyword evidence="4 6" id="KW-1133">Transmembrane helix</keyword>
<feature type="transmembrane region" description="Helical" evidence="6">
    <location>
        <begin position="92"/>
        <end position="113"/>
    </location>
</feature>
<evidence type="ECO:0000313" key="7">
    <source>
        <dbReference type="EMBL" id="PIA13689.1"/>
    </source>
</evidence>
<dbReference type="NCBIfam" id="NF003465">
    <property type="entry name" value="PRK05089.1"/>
    <property type="match status" value="1"/>
</dbReference>
<dbReference type="SUPFAM" id="SSF110111">
    <property type="entry name" value="Ctag/Cox11"/>
    <property type="match status" value="1"/>
</dbReference>
<dbReference type="EMBL" id="KZ303528">
    <property type="protein sequence ID" value="PIA13689.1"/>
    <property type="molecule type" value="Genomic_DNA"/>
</dbReference>
<evidence type="ECO:0000256" key="5">
    <source>
        <dbReference type="ARBA" id="ARBA00023136"/>
    </source>
</evidence>
<evidence type="ECO:0000256" key="4">
    <source>
        <dbReference type="ARBA" id="ARBA00022989"/>
    </source>
</evidence>
<dbReference type="STRING" id="763665.A0A2G5B3U3"/>
<evidence type="ECO:0008006" key="9">
    <source>
        <dbReference type="Google" id="ProtNLM"/>
    </source>
</evidence>
<proteinExistence type="inferred from homology"/>
<dbReference type="Pfam" id="PF04442">
    <property type="entry name" value="CtaG_Cox11"/>
    <property type="match status" value="1"/>
</dbReference>
<evidence type="ECO:0000256" key="2">
    <source>
        <dbReference type="ARBA" id="ARBA00004243"/>
    </source>
</evidence>
<dbReference type="OrthoDB" id="1704689at2759"/>
<dbReference type="Proteomes" id="UP000242474">
    <property type="component" value="Unassembled WGS sequence"/>
</dbReference>
<dbReference type="FunFam" id="2.60.370.10:FF:000001">
    <property type="entry name" value="COX11 cytochrome c oxidase assembly homolog"/>
    <property type="match status" value="1"/>
</dbReference>
<dbReference type="HAMAP" id="MF_00155">
    <property type="entry name" value="CtaG"/>
    <property type="match status" value="1"/>
</dbReference>
<reference evidence="7 8" key="1">
    <citation type="journal article" date="2015" name="Genome Biol. Evol.">
        <title>Phylogenomic analyses indicate that early fungi evolved digesting cell walls of algal ancestors of land plants.</title>
        <authorList>
            <person name="Chang Y."/>
            <person name="Wang S."/>
            <person name="Sekimoto S."/>
            <person name="Aerts A.L."/>
            <person name="Choi C."/>
            <person name="Clum A."/>
            <person name="LaButti K.M."/>
            <person name="Lindquist E.A."/>
            <person name="Yee Ngan C."/>
            <person name="Ohm R.A."/>
            <person name="Salamov A.A."/>
            <person name="Grigoriev I.V."/>
            <person name="Spatafora J.W."/>
            <person name="Berbee M.L."/>
        </authorList>
    </citation>
    <scope>NUCLEOTIDE SEQUENCE [LARGE SCALE GENOMIC DNA]</scope>
    <source>
        <strain evidence="7 8">NRRL 1564</strain>
    </source>
</reference>
<evidence type="ECO:0000313" key="8">
    <source>
        <dbReference type="Proteomes" id="UP000242474"/>
    </source>
</evidence>
<evidence type="ECO:0000256" key="6">
    <source>
        <dbReference type="SAM" id="Phobius"/>
    </source>
</evidence>
<dbReference type="GO" id="GO:0005507">
    <property type="term" value="F:copper ion binding"/>
    <property type="evidence" value="ECO:0007669"/>
    <property type="project" value="InterPro"/>
</dbReference>